<dbReference type="EMBL" id="PEBV01000016">
    <property type="protein sequence ID" value="PTQ53428.1"/>
    <property type="molecule type" value="Genomic_DNA"/>
</dbReference>
<comment type="caution">
    <text evidence="2">The sequence shown here is derived from an EMBL/GenBank/DDBJ whole genome shotgun (WGS) entry which is preliminary data.</text>
</comment>
<feature type="region of interest" description="Disordered" evidence="1">
    <location>
        <begin position="1"/>
        <end position="51"/>
    </location>
</feature>
<sequence length="102" mass="11459">MRHQKSSVLAKGRSQTPRYHLCSPPVRHSRSSPARRSIRGSKPLAGFLPGSRERCGRIRTKTALRRRCGALPARNAGQAVRPTGRRTRRSGGRLRGDLRRRP</sequence>
<organism evidence="2 3">
    <name type="scientific">Hydrogenibacillus schlegelii</name>
    <name type="common">Bacillus schlegelii</name>
    <dbReference type="NCBI Taxonomy" id="1484"/>
    <lineage>
        <taxon>Bacteria</taxon>
        <taxon>Bacillati</taxon>
        <taxon>Bacillota</taxon>
        <taxon>Bacilli</taxon>
        <taxon>Bacillales</taxon>
        <taxon>Bacillales Family X. Incertae Sedis</taxon>
        <taxon>Hydrogenibacillus</taxon>
    </lineage>
</organism>
<proteinExistence type="predicted"/>
<gene>
    <name evidence="2" type="ORF">HSCHL_2056</name>
</gene>
<reference evidence="2 3" key="1">
    <citation type="submission" date="2017-08" db="EMBL/GenBank/DDBJ databases">
        <title>Burning lignite coal seam in the remote Altai Mountains harbors a hydrogen-driven thermophilic microbial community.</title>
        <authorList>
            <person name="Kadnikov V.V."/>
            <person name="Mardanov A.V."/>
            <person name="Ivasenko D."/>
            <person name="Beletsky A.V."/>
            <person name="Karnachuk O.V."/>
            <person name="Ravin N.V."/>
        </authorList>
    </citation>
    <scope>NUCLEOTIDE SEQUENCE [LARGE SCALE GENOMIC DNA]</scope>
    <source>
        <strain evidence="2">AL33</strain>
    </source>
</reference>
<evidence type="ECO:0000313" key="2">
    <source>
        <dbReference type="EMBL" id="PTQ53428.1"/>
    </source>
</evidence>
<feature type="region of interest" description="Disordered" evidence="1">
    <location>
        <begin position="70"/>
        <end position="102"/>
    </location>
</feature>
<feature type="compositionally biased region" description="Basic residues" evidence="1">
    <location>
        <begin position="83"/>
        <end position="93"/>
    </location>
</feature>
<dbReference type="Proteomes" id="UP000244180">
    <property type="component" value="Unassembled WGS sequence"/>
</dbReference>
<accession>A0A2T5GB92</accession>
<name>A0A2T5GB92_HYDSH</name>
<evidence type="ECO:0000256" key="1">
    <source>
        <dbReference type="SAM" id="MobiDB-lite"/>
    </source>
</evidence>
<protein>
    <submittedName>
        <fullName evidence="2">Uncharacterized protein</fullName>
    </submittedName>
</protein>
<evidence type="ECO:0000313" key="3">
    <source>
        <dbReference type="Proteomes" id="UP000244180"/>
    </source>
</evidence>
<dbReference type="AlphaFoldDB" id="A0A2T5GB92"/>